<dbReference type="InterPro" id="IPR002692">
    <property type="entry name" value="S45"/>
</dbReference>
<dbReference type="InterPro" id="IPR029055">
    <property type="entry name" value="Ntn_hydrolases_N"/>
</dbReference>
<dbReference type="PANTHER" id="PTHR34218:SF4">
    <property type="entry name" value="ACYL-HOMOSERINE LACTONE ACYLASE QUIP"/>
    <property type="match status" value="1"/>
</dbReference>
<dbReference type="CDD" id="cd03747">
    <property type="entry name" value="Ntn_PGA_like"/>
    <property type="match status" value="1"/>
</dbReference>
<evidence type="ECO:0000256" key="4">
    <source>
        <dbReference type="PIRSR" id="PIRSR001227-1"/>
    </source>
</evidence>
<evidence type="ECO:0000313" key="7">
    <source>
        <dbReference type="Proteomes" id="UP000464214"/>
    </source>
</evidence>
<sequence>MKWLKAALATFLAVLVVYGLNRNYGTEVPALGPFLSPYEGFWLNSERNGDFTSEELTIEGLRQPVQIRFDSLRVPHIFAQNDHDLYLAQGYVTAKDRLWQMEFMTHAAAGRLSEIIGDQTLALDQYQRRMGMMKSAKESLQKFSSDPASKALLDAYAAGVNAYIKQLSPREYPLEYKLLKYAPEAWTPLKTALLLKRLAYDMTGFSDDLRMTNNLRKYGNSVMQDLFPDYPFREEPIIPVGTPQSFKPLPIPATPAEFVAGLASHTLERQKPENLGSNNWAVTGTRTANGYPLLASDPHLNLTLPSIWHAVQLHAPGVNVYGVIIPGAPGVGIGFNEHIAWGMTNVGSDVLDWYEVKFKDASRREYWHDNQWKPIKRVLEEIKIKGKASKIDTVLYTHHGPVAYLPNEEPYRKATTPIGHALRWTAHDTQNELMALHSVNRATNYHAFKKALTTWAAPAFNFVYADSQNIAIISNGLFPNKWKGQGQYLLDGSNPTHDWQGWIPMDHVPQVMNPARGFVSSANQSPVSPKDYPYYLGSSFAGYERGARINQRLSAMTKAVPDSFKLLQMDNFNVHAQNVLPTLLAQLDTKAFTSAQRQAYQALSTWKYQYVAEAVAPSVFEEWWQALSRNTWRDEFPVENFKVPARDRTVQMLLQEPNAQWFDNIETPQKETMQDVIQVSFTQAVDSLTKDYGTVNDQWQWGHHKNSSIGHMARLPGFGTKLFAGGSANSINALNGSHGPSWRMVVEMGPEVKAYGVYPGGQSGNPGSKFYDNLVEDWRLGKLHELLFLTFAEDRKEQTNVVWVMKGKK</sequence>
<reference evidence="6 7" key="1">
    <citation type="submission" date="2020-01" db="EMBL/GenBank/DDBJ databases">
        <authorList>
            <person name="Kim M."/>
        </authorList>
    </citation>
    <scope>NUCLEOTIDE SEQUENCE [LARGE SCALE GENOMIC DNA]</scope>
    <source>
        <strain evidence="6 7">BT10</strain>
    </source>
</reference>
<dbReference type="GO" id="GO:0046872">
    <property type="term" value="F:metal ion binding"/>
    <property type="evidence" value="ECO:0007669"/>
    <property type="project" value="UniProtKB-KW"/>
</dbReference>
<dbReference type="PANTHER" id="PTHR34218">
    <property type="entry name" value="PEPTIDASE S45 PENICILLIN AMIDASE"/>
    <property type="match status" value="1"/>
</dbReference>
<evidence type="ECO:0000256" key="5">
    <source>
        <dbReference type="PIRSR" id="PIRSR001227-2"/>
    </source>
</evidence>
<dbReference type="GO" id="GO:0017000">
    <property type="term" value="P:antibiotic biosynthetic process"/>
    <property type="evidence" value="ECO:0007669"/>
    <property type="project" value="InterPro"/>
</dbReference>
<dbReference type="Gene3D" id="2.30.120.10">
    <property type="match status" value="1"/>
</dbReference>
<dbReference type="Proteomes" id="UP000464214">
    <property type="component" value="Chromosome"/>
</dbReference>
<comment type="cofactor">
    <cofactor evidence="5">
        <name>Ca(2+)</name>
        <dbReference type="ChEBI" id="CHEBI:29108"/>
    </cofactor>
    <text evidence="5">Binds 1 Ca(2+) ion per dimer.</text>
</comment>
<keyword evidence="7" id="KW-1185">Reference proteome</keyword>
<dbReference type="Gene3D" id="3.60.20.10">
    <property type="entry name" value="Glutamine Phosphoribosylpyrophosphate, subunit 1, domain 1"/>
    <property type="match status" value="1"/>
</dbReference>
<dbReference type="EMBL" id="CP047897">
    <property type="protein sequence ID" value="QHL87900.1"/>
    <property type="molecule type" value="Genomic_DNA"/>
</dbReference>
<keyword evidence="3" id="KW-0865">Zymogen</keyword>
<dbReference type="KEGG" id="nib:GU926_10845"/>
<evidence type="ECO:0000313" key="6">
    <source>
        <dbReference type="EMBL" id="QHL87900.1"/>
    </source>
</evidence>
<keyword evidence="5" id="KW-0106">Calcium</keyword>
<dbReference type="SUPFAM" id="SSF56235">
    <property type="entry name" value="N-terminal nucleophile aminohydrolases (Ntn hydrolases)"/>
    <property type="match status" value="1"/>
</dbReference>
<keyword evidence="2" id="KW-0378">Hydrolase</keyword>
<comment type="similarity">
    <text evidence="1">Belongs to the peptidase S45 family.</text>
</comment>
<dbReference type="InterPro" id="IPR043146">
    <property type="entry name" value="Penicillin_amidase_N_B-knob"/>
</dbReference>
<dbReference type="PIRSF" id="PIRSF001227">
    <property type="entry name" value="Pen_acylase"/>
    <property type="match status" value="1"/>
</dbReference>
<gene>
    <name evidence="6" type="ORF">GU926_10845</name>
</gene>
<feature type="active site" description="Nucleophile" evidence="4">
    <location>
        <position position="277"/>
    </location>
</feature>
<feature type="binding site" evidence="5">
    <location>
        <position position="349"/>
    </location>
    <ligand>
        <name>Ca(2+)</name>
        <dbReference type="ChEBI" id="CHEBI:29108"/>
    </ligand>
</feature>
<evidence type="ECO:0000256" key="3">
    <source>
        <dbReference type="ARBA" id="ARBA00023145"/>
    </source>
</evidence>
<evidence type="ECO:0000256" key="1">
    <source>
        <dbReference type="ARBA" id="ARBA00006586"/>
    </source>
</evidence>
<dbReference type="Gene3D" id="1.10.1400.10">
    <property type="match status" value="1"/>
</dbReference>
<proteinExistence type="inferred from homology"/>
<feature type="binding site" evidence="5">
    <location>
        <position position="352"/>
    </location>
    <ligand>
        <name>Ca(2+)</name>
        <dbReference type="ChEBI" id="CHEBI:29108"/>
    </ligand>
</feature>
<protein>
    <submittedName>
        <fullName evidence="6">Penicillin acylase family protein</fullName>
    </submittedName>
</protein>
<dbReference type="InterPro" id="IPR014395">
    <property type="entry name" value="Pen/GL7ACA/AHL_acylase"/>
</dbReference>
<dbReference type="InterPro" id="IPR023343">
    <property type="entry name" value="Penicillin_amidase_dom1"/>
</dbReference>
<organism evidence="6 7">
    <name type="scientific">Nibribacter ruber</name>
    <dbReference type="NCBI Taxonomy" id="2698458"/>
    <lineage>
        <taxon>Bacteria</taxon>
        <taxon>Pseudomonadati</taxon>
        <taxon>Bacteroidota</taxon>
        <taxon>Cytophagia</taxon>
        <taxon>Cytophagales</taxon>
        <taxon>Hymenobacteraceae</taxon>
        <taxon>Nibribacter</taxon>
    </lineage>
</organism>
<dbReference type="GO" id="GO:0016811">
    <property type="term" value="F:hydrolase activity, acting on carbon-nitrogen (but not peptide) bonds, in linear amides"/>
    <property type="evidence" value="ECO:0007669"/>
    <property type="project" value="InterPro"/>
</dbReference>
<keyword evidence="5" id="KW-0479">Metal-binding</keyword>
<dbReference type="Gene3D" id="1.10.439.10">
    <property type="entry name" value="Penicillin Amidohydrolase, domain 1"/>
    <property type="match status" value="1"/>
</dbReference>
<name>A0A6P1NXZ8_9BACT</name>
<accession>A0A6P1NXZ8</accession>
<dbReference type="Pfam" id="PF01804">
    <property type="entry name" value="Penicil_amidase"/>
    <property type="match status" value="1"/>
</dbReference>
<dbReference type="InterPro" id="IPR043147">
    <property type="entry name" value="Penicillin_amidase_A-knob"/>
</dbReference>
<evidence type="ECO:0000256" key="2">
    <source>
        <dbReference type="ARBA" id="ARBA00022801"/>
    </source>
</evidence>
<dbReference type="AlphaFoldDB" id="A0A6P1NXZ8"/>
<dbReference type="RefSeq" id="WP_160691745.1">
    <property type="nucleotide sequence ID" value="NZ_CP047897.1"/>
</dbReference>